<dbReference type="AlphaFoldDB" id="A0A127BE13"/>
<dbReference type="STRING" id="1609559.TQ32_10620"/>
<accession>A0A127BE13</accession>
<evidence type="ECO:0000259" key="1">
    <source>
        <dbReference type="Pfam" id="PF00149"/>
    </source>
</evidence>
<gene>
    <name evidence="2" type="ORF">TQ32_10620</name>
</gene>
<dbReference type="Gene3D" id="3.60.21.10">
    <property type="match status" value="1"/>
</dbReference>
<dbReference type="EMBL" id="CP010835">
    <property type="protein sequence ID" value="AMM54886.1"/>
    <property type="molecule type" value="Genomic_DNA"/>
</dbReference>
<reference evidence="2 3" key="2">
    <citation type="journal article" date="2016" name="Int. J. Syst. Evol. Microbiol.">
        <title>Pyrococcus kukulkanii sp. nov., a hyperthermophilic, piezophilic archaeon isolated from a deep-sea hydrothermal vent.</title>
        <authorList>
            <person name="Callac N."/>
            <person name="Oger P."/>
            <person name="Lesongeur F."/>
            <person name="Rattray J.E."/>
            <person name="Vannier P."/>
            <person name="Michoud G."/>
            <person name="Beauverger M."/>
            <person name="Gayet N."/>
            <person name="Rouxel O."/>
            <person name="Jebbar M."/>
            <person name="Godfroy A."/>
        </authorList>
    </citation>
    <scope>NUCLEOTIDE SEQUENCE [LARGE SCALE GENOMIC DNA]</scope>
    <source>
        <strain evidence="2 3">NCB100</strain>
    </source>
</reference>
<dbReference type="PATRIC" id="fig|1609559.3.peg.2191"/>
<name>A0A127BE13_9EURY</name>
<protein>
    <submittedName>
        <fullName evidence="2">Metallophosphoesterase</fullName>
    </submittedName>
</protein>
<evidence type="ECO:0000313" key="2">
    <source>
        <dbReference type="EMBL" id="AMM54886.1"/>
    </source>
</evidence>
<proteinExistence type="predicted"/>
<feature type="domain" description="Calcineurin-like phosphoesterase" evidence="1">
    <location>
        <begin position="25"/>
        <end position="163"/>
    </location>
</feature>
<dbReference type="GO" id="GO:0016787">
    <property type="term" value="F:hydrolase activity"/>
    <property type="evidence" value="ECO:0007669"/>
    <property type="project" value="InterPro"/>
</dbReference>
<organism evidence="2 3">
    <name type="scientific">Pyrococcus kukulkanii</name>
    <dbReference type="NCBI Taxonomy" id="1609559"/>
    <lineage>
        <taxon>Archaea</taxon>
        <taxon>Methanobacteriati</taxon>
        <taxon>Methanobacteriota</taxon>
        <taxon>Thermococci</taxon>
        <taxon>Thermococcales</taxon>
        <taxon>Thermococcaceae</taxon>
        <taxon>Pyrococcus</taxon>
    </lineage>
</organism>
<dbReference type="Pfam" id="PF00149">
    <property type="entry name" value="Metallophos"/>
    <property type="match status" value="1"/>
</dbReference>
<dbReference type="Proteomes" id="UP000070587">
    <property type="component" value="Chromosome"/>
</dbReference>
<sequence>MISRLVLILKRRIRIPEDIKKAQKKIVHISDTPESIYGFLEKLFREIQPNIVIHTGDLVDNIKLERKPWLREEYRGKLVVLKQVLSRTERLYLIPGNEDDKEIIREVFQNSAIIVEPGTILEIWGKRIGVGHEPEDVTNINADFLLYGHDPKKTFGLNGILSINVITYPDWRVFRIPYPPGTNFDRGYRMLRGL</sequence>
<dbReference type="InterPro" id="IPR029052">
    <property type="entry name" value="Metallo-depent_PP-like"/>
</dbReference>
<reference evidence="3" key="1">
    <citation type="submission" date="2015-02" db="EMBL/GenBank/DDBJ databases">
        <title>Pyrococcus kukulkanii sp. nov., a novel hyperthermophilic archaeon isolated from a deep-sea hydrothermal vent at the Guaymas Basin.</title>
        <authorList>
            <person name="Oger P.M."/>
            <person name="Callac N."/>
            <person name="Jebbar M."/>
            <person name="Godfroy A."/>
        </authorList>
    </citation>
    <scope>NUCLEOTIDE SEQUENCE [LARGE SCALE GENOMIC DNA]</scope>
    <source>
        <strain evidence="3">NCB100</strain>
    </source>
</reference>
<dbReference type="InterPro" id="IPR004843">
    <property type="entry name" value="Calcineurin-like_PHP"/>
</dbReference>
<dbReference type="KEGG" id="pyc:TQ32_10620"/>
<dbReference type="SUPFAM" id="SSF56300">
    <property type="entry name" value="Metallo-dependent phosphatases"/>
    <property type="match status" value="1"/>
</dbReference>
<evidence type="ECO:0000313" key="3">
    <source>
        <dbReference type="Proteomes" id="UP000070587"/>
    </source>
</evidence>